<feature type="compositionally biased region" description="Pro residues" evidence="1">
    <location>
        <begin position="1"/>
        <end position="11"/>
    </location>
</feature>
<organism evidence="2 4">
    <name type="scientific">Tepidimonas ignava</name>
    <dbReference type="NCBI Taxonomy" id="114249"/>
    <lineage>
        <taxon>Bacteria</taxon>
        <taxon>Pseudomonadati</taxon>
        <taxon>Pseudomonadota</taxon>
        <taxon>Betaproteobacteria</taxon>
        <taxon>Burkholderiales</taxon>
        <taxon>Tepidimonas</taxon>
    </lineage>
</organism>
<dbReference type="Proteomes" id="UP000295536">
    <property type="component" value="Unassembled WGS sequence"/>
</dbReference>
<evidence type="ECO:0000313" key="5">
    <source>
        <dbReference type="Proteomes" id="UP000315577"/>
    </source>
</evidence>
<dbReference type="Proteomes" id="UP000315577">
    <property type="component" value="Unassembled WGS sequence"/>
</dbReference>
<keyword evidence="5" id="KW-1185">Reference proteome</keyword>
<evidence type="ECO:0000313" key="2">
    <source>
        <dbReference type="EMBL" id="TCS98260.1"/>
    </source>
</evidence>
<reference evidence="2 4" key="1">
    <citation type="submission" date="2019-03" db="EMBL/GenBank/DDBJ databases">
        <title>Genomic Encyclopedia of Type Strains, Phase IV (KMG-IV): sequencing the most valuable type-strain genomes for metagenomic binning, comparative biology and taxonomic classification.</title>
        <authorList>
            <person name="Goeker M."/>
        </authorList>
    </citation>
    <scope>NUCLEOTIDE SEQUENCE [LARGE SCALE GENOMIC DNA]</scope>
    <source>
        <strain evidence="2 4">DSM 12034</strain>
    </source>
</reference>
<reference evidence="3 5" key="2">
    <citation type="submission" date="2019-07" db="EMBL/GenBank/DDBJ databases">
        <title>Tepidimonas ignava SPS-1037 draft genome.</title>
        <authorList>
            <person name="Da Costa M.S."/>
            <person name="Froufe H.J.C."/>
            <person name="Egas C."/>
            <person name="Albuquerque L."/>
        </authorList>
    </citation>
    <scope>NUCLEOTIDE SEQUENCE [LARGE SCALE GENOMIC DNA]</scope>
    <source>
        <strain evidence="3 5">SPS-1037</strain>
    </source>
</reference>
<evidence type="ECO:0000313" key="3">
    <source>
        <dbReference type="EMBL" id="TSE21769.1"/>
    </source>
</evidence>
<accession>A0A4R3LFI5</accession>
<sequence>MSDPTPAPEAPAPDEEREHLSRTDADLARITEDLIDILIARGVIQFTDFPAPAQAKLLQRRASRAALSRRLQLLDDDQGVI</sequence>
<gene>
    <name evidence="2" type="ORF">EDC36_10516</name>
    <name evidence="3" type="ORF">Tigna_01496</name>
</gene>
<proteinExistence type="predicted"/>
<name>A0A4R3LFI5_9BURK</name>
<evidence type="ECO:0000256" key="1">
    <source>
        <dbReference type="SAM" id="MobiDB-lite"/>
    </source>
</evidence>
<protein>
    <recommendedName>
        <fullName evidence="6">Tryptophan synthase subunit beta</fullName>
    </recommendedName>
</protein>
<evidence type="ECO:0000313" key="4">
    <source>
        <dbReference type="Proteomes" id="UP000295536"/>
    </source>
</evidence>
<dbReference type="RefSeq" id="WP_132962144.1">
    <property type="nucleotide sequence ID" value="NZ_SMAH01000005.1"/>
</dbReference>
<evidence type="ECO:0008006" key="6">
    <source>
        <dbReference type="Google" id="ProtNLM"/>
    </source>
</evidence>
<dbReference type="AlphaFoldDB" id="A0A4R3LFI5"/>
<feature type="region of interest" description="Disordered" evidence="1">
    <location>
        <begin position="1"/>
        <end position="25"/>
    </location>
</feature>
<dbReference type="OrthoDB" id="8527830at2"/>
<dbReference type="EMBL" id="SMAH01000005">
    <property type="protein sequence ID" value="TCS98260.1"/>
    <property type="molecule type" value="Genomic_DNA"/>
</dbReference>
<dbReference type="EMBL" id="VJNC01000009">
    <property type="protein sequence ID" value="TSE21769.1"/>
    <property type="molecule type" value="Genomic_DNA"/>
</dbReference>
<comment type="caution">
    <text evidence="2">The sequence shown here is derived from an EMBL/GenBank/DDBJ whole genome shotgun (WGS) entry which is preliminary data.</text>
</comment>
<feature type="compositionally biased region" description="Basic and acidic residues" evidence="1">
    <location>
        <begin position="14"/>
        <end position="25"/>
    </location>
</feature>